<reference evidence="1" key="2">
    <citation type="journal article" date="2024" name="Plant">
        <title>Genomic evolution and insights into agronomic trait innovations of Sesamum species.</title>
        <authorList>
            <person name="Miao H."/>
            <person name="Wang L."/>
            <person name="Qu L."/>
            <person name="Liu H."/>
            <person name="Sun Y."/>
            <person name="Le M."/>
            <person name="Wang Q."/>
            <person name="Wei S."/>
            <person name="Zheng Y."/>
            <person name="Lin W."/>
            <person name="Duan Y."/>
            <person name="Cao H."/>
            <person name="Xiong S."/>
            <person name="Wang X."/>
            <person name="Wei L."/>
            <person name="Li C."/>
            <person name="Ma Q."/>
            <person name="Ju M."/>
            <person name="Zhao R."/>
            <person name="Li G."/>
            <person name="Mu C."/>
            <person name="Tian Q."/>
            <person name="Mei H."/>
            <person name="Zhang T."/>
            <person name="Gao T."/>
            <person name="Zhang H."/>
        </authorList>
    </citation>
    <scope>NUCLEOTIDE SEQUENCE</scope>
    <source>
        <strain evidence="1">G01</strain>
    </source>
</reference>
<dbReference type="PANTHER" id="PTHR24559">
    <property type="entry name" value="TRANSPOSON TY3-I GAG-POL POLYPROTEIN"/>
    <property type="match status" value="1"/>
</dbReference>
<reference evidence="1" key="1">
    <citation type="submission" date="2020-06" db="EMBL/GenBank/DDBJ databases">
        <authorList>
            <person name="Li T."/>
            <person name="Hu X."/>
            <person name="Zhang T."/>
            <person name="Song X."/>
            <person name="Zhang H."/>
            <person name="Dai N."/>
            <person name="Sheng W."/>
            <person name="Hou X."/>
            <person name="Wei L."/>
        </authorList>
    </citation>
    <scope>NUCLEOTIDE SEQUENCE</scope>
    <source>
        <strain evidence="1">G01</strain>
        <tissue evidence="1">Leaf</tissue>
    </source>
</reference>
<keyword evidence="1" id="KW-0808">Transferase</keyword>
<keyword evidence="1" id="KW-0695">RNA-directed DNA polymerase</keyword>
<dbReference type="InterPro" id="IPR043502">
    <property type="entry name" value="DNA/RNA_pol_sf"/>
</dbReference>
<proteinExistence type="predicted"/>
<evidence type="ECO:0000313" key="1">
    <source>
        <dbReference type="EMBL" id="KAL0344364.1"/>
    </source>
</evidence>
<dbReference type="Gene3D" id="3.10.10.10">
    <property type="entry name" value="HIV Type 1 Reverse Transcriptase, subunit A, domain 1"/>
    <property type="match status" value="1"/>
</dbReference>
<keyword evidence="1" id="KW-0548">Nucleotidyltransferase</keyword>
<dbReference type="EMBL" id="JACGWK010000007">
    <property type="protein sequence ID" value="KAL0344364.1"/>
    <property type="molecule type" value="Genomic_DNA"/>
</dbReference>
<gene>
    <name evidence="1" type="ORF">Sangu_1323800</name>
</gene>
<accession>A0AAW2NP00</accession>
<organism evidence="1">
    <name type="scientific">Sesamum angustifolium</name>
    <dbReference type="NCBI Taxonomy" id="2727405"/>
    <lineage>
        <taxon>Eukaryota</taxon>
        <taxon>Viridiplantae</taxon>
        <taxon>Streptophyta</taxon>
        <taxon>Embryophyta</taxon>
        <taxon>Tracheophyta</taxon>
        <taxon>Spermatophyta</taxon>
        <taxon>Magnoliopsida</taxon>
        <taxon>eudicotyledons</taxon>
        <taxon>Gunneridae</taxon>
        <taxon>Pentapetalae</taxon>
        <taxon>asterids</taxon>
        <taxon>lamiids</taxon>
        <taxon>Lamiales</taxon>
        <taxon>Pedaliaceae</taxon>
        <taxon>Sesamum</taxon>
    </lineage>
</organism>
<dbReference type="GO" id="GO:0003964">
    <property type="term" value="F:RNA-directed DNA polymerase activity"/>
    <property type="evidence" value="ECO:0007669"/>
    <property type="project" value="UniProtKB-KW"/>
</dbReference>
<dbReference type="PANTHER" id="PTHR24559:SF436">
    <property type="entry name" value="RNA-DIRECTED DNA POLYMERASE HOMOLOG"/>
    <property type="match status" value="1"/>
</dbReference>
<name>A0AAW2NP00_9LAMI</name>
<dbReference type="AlphaFoldDB" id="A0AAW2NP00"/>
<sequence>MIDLRSGYWQVRIKKGDQAKTTVVTRDGAFEFLVMLFSNLQHYDEPGTPRVS</sequence>
<dbReference type="InterPro" id="IPR053134">
    <property type="entry name" value="RNA-dir_DNA_polymerase"/>
</dbReference>
<protein>
    <submittedName>
        <fullName evidence="1">RNA-directed DNA polymerase</fullName>
    </submittedName>
</protein>
<comment type="caution">
    <text evidence="1">The sequence shown here is derived from an EMBL/GenBank/DDBJ whole genome shotgun (WGS) entry which is preliminary data.</text>
</comment>
<dbReference type="SUPFAM" id="SSF56672">
    <property type="entry name" value="DNA/RNA polymerases"/>
    <property type="match status" value="1"/>
</dbReference>